<dbReference type="AlphaFoldDB" id="A0A0F4V4L4"/>
<keyword evidence="3" id="KW-0804">Transcription</keyword>
<dbReference type="InterPro" id="IPR011075">
    <property type="entry name" value="TetR_C"/>
</dbReference>
<evidence type="ECO:0000313" key="7">
    <source>
        <dbReference type="Proteomes" id="UP000033400"/>
    </source>
</evidence>
<dbReference type="PATRIC" id="fig|294.133.peg.4998"/>
<name>A0A0F4V4L4_PSEFL</name>
<keyword evidence="2 4" id="KW-0238">DNA-binding</keyword>
<dbReference type="InterPro" id="IPR036271">
    <property type="entry name" value="Tet_transcr_reg_TetR-rel_C_sf"/>
</dbReference>
<protein>
    <submittedName>
        <fullName evidence="6">TetR family transcriptional regulator</fullName>
    </submittedName>
</protein>
<accession>A0A0F4V4L4</accession>
<evidence type="ECO:0000259" key="5">
    <source>
        <dbReference type="PROSITE" id="PS50977"/>
    </source>
</evidence>
<dbReference type="Pfam" id="PF16925">
    <property type="entry name" value="TetR_C_13"/>
    <property type="match status" value="1"/>
</dbReference>
<dbReference type="PROSITE" id="PS50977">
    <property type="entry name" value="HTH_TETR_2"/>
    <property type="match status" value="1"/>
</dbReference>
<dbReference type="PANTHER" id="PTHR47506:SF10">
    <property type="entry name" value="TRANSCRIPTIONAL REGULATORY PROTEIN"/>
    <property type="match status" value="1"/>
</dbReference>
<evidence type="ECO:0000313" key="6">
    <source>
        <dbReference type="EMBL" id="KJZ62902.1"/>
    </source>
</evidence>
<dbReference type="SUPFAM" id="SSF46689">
    <property type="entry name" value="Homeodomain-like"/>
    <property type="match status" value="1"/>
</dbReference>
<dbReference type="GO" id="GO:0003677">
    <property type="term" value="F:DNA binding"/>
    <property type="evidence" value="ECO:0007669"/>
    <property type="project" value="UniProtKB-UniRule"/>
</dbReference>
<dbReference type="Pfam" id="PF00440">
    <property type="entry name" value="TetR_N"/>
    <property type="match status" value="1"/>
</dbReference>
<proteinExistence type="predicted"/>
<reference evidence="6 7" key="1">
    <citation type="submission" date="2015-03" db="EMBL/GenBank/DDBJ databases">
        <title>Comparative genomics of Pseudomonas insights into diversity of traits involved in vanlence and defense.</title>
        <authorList>
            <person name="Qin Y."/>
        </authorList>
    </citation>
    <scope>NUCLEOTIDE SEQUENCE [LARGE SCALE GENOMIC DNA]</scope>
    <source>
        <strain evidence="6 7">H24</strain>
    </source>
</reference>
<dbReference type="PRINTS" id="PR00455">
    <property type="entry name" value="HTHTETR"/>
</dbReference>
<evidence type="ECO:0000256" key="1">
    <source>
        <dbReference type="ARBA" id="ARBA00023015"/>
    </source>
</evidence>
<evidence type="ECO:0000256" key="2">
    <source>
        <dbReference type="ARBA" id="ARBA00023125"/>
    </source>
</evidence>
<gene>
    <name evidence="6" type="ORF">VD17_25515</name>
</gene>
<dbReference type="SUPFAM" id="SSF48498">
    <property type="entry name" value="Tetracyclin repressor-like, C-terminal domain"/>
    <property type="match status" value="1"/>
</dbReference>
<evidence type="ECO:0000256" key="4">
    <source>
        <dbReference type="PROSITE-ProRule" id="PRU00335"/>
    </source>
</evidence>
<dbReference type="OrthoDB" id="270177at2"/>
<feature type="domain" description="HTH tetR-type" evidence="5">
    <location>
        <begin position="5"/>
        <end position="65"/>
    </location>
</feature>
<comment type="caution">
    <text evidence="6">The sequence shown here is derived from an EMBL/GenBank/DDBJ whole genome shotgun (WGS) entry which is preliminary data.</text>
</comment>
<dbReference type="Gene3D" id="1.10.357.10">
    <property type="entry name" value="Tetracycline Repressor, domain 2"/>
    <property type="match status" value="1"/>
</dbReference>
<sequence>MRPKEFEQDEIVDAAMQVFWQLGYCATSIQHLVDGTGLSRSSLYNAFENKHGLYEHALRRYHDLTATNVALLQESGSVKGLIQQLLMRIVNDELSDTGQRGCLVANATLELAGQDESVAELVSRNFLRLEKALERALIRAQAEGEIAMHKNPRALARFIVNTIQGLRVLSKGSALQNRRQRLLDVVDVALDSL</sequence>
<dbReference type="EMBL" id="LACH01000062">
    <property type="protein sequence ID" value="KJZ62902.1"/>
    <property type="molecule type" value="Genomic_DNA"/>
</dbReference>
<dbReference type="PANTHER" id="PTHR47506">
    <property type="entry name" value="TRANSCRIPTIONAL REGULATORY PROTEIN"/>
    <property type="match status" value="1"/>
</dbReference>
<keyword evidence="1" id="KW-0805">Transcription regulation</keyword>
<feature type="DNA-binding region" description="H-T-H motif" evidence="4">
    <location>
        <begin position="28"/>
        <end position="47"/>
    </location>
</feature>
<dbReference type="Gene3D" id="1.10.10.60">
    <property type="entry name" value="Homeodomain-like"/>
    <property type="match status" value="1"/>
</dbReference>
<dbReference type="InterPro" id="IPR009057">
    <property type="entry name" value="Homeodomain-like_sf"/>
</dbReference>
<dbReference type="RefSeq" id="WP_046056237.1">
    <property type="nucleotide sequence ID" value="NZ_LACH01000062.1"/>
</dbReference>
<dbReference type="InterPro" id="IPR001647">
    <property type="entry name" value="HTH_TetR"/>
</dbReference>
<organism evidence="6 7">
    <name type="scientific">Pseudomonas fluorescens</name>
    <dbReference type="NCBI Taxonomy" id="294"/>
    <lineage>
        <taxon>Bacteria</taxon>
        <taxon>Pseudomonadati</taxon>
        <taxon>Pseudomonadota</taxon>
        <taxon>Gammaproteobacteria</taxon>
        <taxon>Pseudomonadales</taxon>
        <taxon>Pseudomonadaceae</taxon>
        <taxon>Pseudomonas</taxon>
    </lineage>
</organism>
<evidence type="ECO:0000256" key="3">
    <source>
        <dbReference type="ARBA" id="ARBA00023163"/>
    </source>
</evidence>
<dbReference type="Proteomes" id="UP000033400">
    <property type="component" value="Unassembled WGS sequence"/>
</dbReference>